<dbReference type="Pfam" id="PF12833">
    <property type="entry name" value="HTH_18"/>
    <property type="match status" value="1"/>
</dbReference>
<organism evidence="7 8">
    <name type="scientific">Duganella guangzhouensis</name>
    <dbReference type="NCBI Taxonomy" id="2666084"/>
    <lineage>
        <taxon>Bacteria</taxon>
        <taxon>Pseudomonadati</taxon>
        <taxon>Pseudomonadota</taxon>
        <taxon>Betaproteobacteria</taxon>
        <taxon>Burkholderiales</taxon>
        <taxon>Oxalobacteraceae</taxon>
        <taxon>Telluria group</taxon>
        <taxon>Duganella</taxon>
    </lineage>
</organism>
<dbReference type="InterPro" id="IPR014710">
    <property type="entry name" value="RmlC-like_jellyroll"/>
</dbReference>
<keyword evidence="8" id="KW-1185">Reference proteome</keyword>
<evidence type="ECO:0000256" key="4">
    <source>
        <dbReference type="ARBA" id="ARBA00023159"/>
    </source>
</evidence>
<sequence length="272" mass="30097">MSALAAMRANNDLDAIPQPAIALRAYAAGEDRDPLMHHHRKGQLVVALRGSVICEVPHGYWMVPPQCGVWIPGGMAHLMRASADTDLCLLCVEPSAALMPPDCCTLAITPMLREMMLHLSSLPQDYAEGSSTARLVGVLLEELAQMRVEQLYFPVSSHPKLRRLADQLLQSPSDRRTARQWADALAMSERTLARLVLQETGMTFGRWRQQLQIIVALRWLSAGVQVQRIAEDLGYESVSAFITMFKKALGASPARYLGNQAKAMSRSESHPR</sequence>
<dbReference type="PRINTS" id="PR00032">
    <property type="entry name" value="HTHARAC"/>
</dbReference>
<keyword evidence="2" id="KW-0805">Transcription regulation</keyword>
<gene>
    <name evidence="7" type="ORF">GJ699_24710</name>
</gene>
<dbReference type="InterPro" id="IPR011051">
    <property type="entry name" value="RmlC_Cupin_sf"/>
</dbReference>
<dbReference type="SUPFAM" id="SSF46689">
    <property type="entry name" value="Homeodomain-like"/>
    <property type="match status" value="1"/>
</dbReference>
<dbReference type="SMART" id="SM00342">
    <property type="entry name" value="HTH_ARAC"/>
    <property type="match status" value="1"/>
</dbReference>
<dbReference type="AlphaFoldDB" id="A0A6I2LAA2"/>
<dbReference type="PROSITE" id="PS01124">
    <property type="entry name" value="HTH_ARAC_FAMILY_2"/>
    <property type="match status" value="1"/>
</dbReference>
<dbReference type="PANTHER" id="PTHR11019:SF199">
    <property type="entry name" value="HTH-TYPE TRANSCRIPTIONAL REGULATOR NIMR"/>
    <property type="match status" value="1"/>
</dbReference>
<protein>
    <submittedName>
        <fullName evidence="7">Helix-turn-helix domain-containing protein</fullName>
    </submittedName>
</protein>
<evidence type="ECO:0000256" key="5">
    <source>
        <dbReference type="ARBA" id="ARBA00023163"/>
    </source>
</evidence>
<evidence type="ECO:0000256" key="1">
    <source>
        <dbReference type="ARBA" id="ARBA00022491"/>
    </source>
</evidence>
<accession>A0A6I2LAA2</accession>
<dbReference type="GO" id="GO:0043565">
    <property type="term" value="F:sequence-specific DNA binding"/>
    <property type="evidence" value="ECO:0007669"/>
    <property type="project" value="InterPro"/>
</dbReference>
<dbReference type="RefSeq" id="WP_154381360.1">
    <property type="nucleotide sequence ID" value="NZ_WKJK01000015.1"/>
</dbReference>
<dbReference type="CDD" id="cd06124">
    <property type="entry name" value="cupin_NimR-like_N"/>
    <property type="match status" value="1"/>
</dbReference>
<dbReference type="EMBL" id="WKJK01000015">
    <property type="protein sequence ID" value="MRW93199.1"/>
    <property type="molecule type" value="Genomic_DNA"/>
</dbReference>
<reference evidence="7 8" key="1">
    <citation type="submission" date="2019-11" db="EMBL/GenBank/DDBJ databases">
        <title>Novel species isolated from a subtropical stream in China.</title>
        <authorList>
            <person name="Lu H."/>
        </authorList>
    </citation>
    <scope>NUCLEOTIDE SEQUENCE [LARGE SCALE GENOMIC DNA]</scope>
    <source>
        <strain evidence="7 8">FT80W</strain>
    </source>
</reference>
<dbReference type="InterPro" id="IPR020449">
    <property type="entry name" value="Tscrpt_reg_AraC-type_HTH"/>
</dbReference>
<dbReference type="GO" id="GO:0003700">
    <property type="term" value="F:DNA-binding transcription factor activity"/>
    <property type="evidence" value="ECO:0007669"/>
    <property type="project" value="InterPro"/>
</dbReference>
<evidence type="ECO:0000256" key="2">
    <source>
        <dbReference type="ARBA" id="ARBA00023015"/>
    </source>
</evidence>
<evidence type="ECO:0000259" key="6">
    <source>
        <dbReference type="PROSITE" id="PS01124"/>
    </source>
</evidence>
<evidence type="ECO:0000313" key="7">
    <source>
        <dbReference type="EMBL" id="MRW93199.1"/>
    </source>
</evidence>
<keyword evidence="3" id="KW-0238">DNA-binding</keyword>
<evidence type="ECO:0000313" key="8">
    <source>
        <dbReference type="Proteomes" id="UP000433309"/>
    </source>
</evidence>
<dbReference type="InterPro" id="IPR018060">
    <property type="entry name" value="HTH_AraC"/>
</dbReference>
<keyword evidence="1" id="KW-0678">Repressor</keyword>
<dbReference type="InterPro" id="IPR018062">
    <property type="entry name" value="HTH_AraC-typ_CS"/>
</dbReference>
<comment type="caution">
    <text evidence="7">The sequence shown here is derived from an EMBL/GenBank/DDBJ whole genome shotgun (WGS) entry which is preliminary data.</text>
</comment>
<dbReference type="InterPro" id="IPR003313">
    <property type="entry name" value="AraC-bd"/>
</dbReference>
<dbReference type="PANTHER" id="PTHR11019">
    <property type="entry name" value="HTH-TYPE TRANSCRIPTIONAL REGULATOR NIMR"/>
    <property type="match status" value="1"/>
</dbReference>
<dbReference type="InterPro" id="IPR009057">
    <property type="entry name" value="Homeodomain-like_sf"/>
</dbReference>
<dbReference type="Proteomes" id="UP000433309">
    <property type="component" value="Unassembled WGS sequence"/>
</dbReference>
<dbReference type="PROSITE" id="PS00041">
    <property type="entry name" value="HTH_ARAC_FAMILY_1"/>
    <property type="match status" value="1"/>
</dbReference>
<dbReference type="SUPFAM" id="SSF51182">
    <property type="entry name" value="RmlC-like cupins"/>
    <property type="match status" value="1"/>
</dbReference>
<keyword evidence="4" id="KW-0010">Activator</keyword>
<proteinExistence type="predicted"/>
<dbReference type="Gene3D" id="2.60.120.10">
    <property type="entry name" value="Jelly Rolls"/>
    <property type="match status" value="1"/>
</dbReference>
<feature type="domain" description="HTH araC/xylS-type" evidence="6">
    <location>
        <begin position="162"/>
        <end position="259"/>
    </location>
</feature>
<keyword evidence="5" id="KW-0804">Transcription</keyword>
<name>A0A6I2LAA2_9BURK</name>
<dbReference type="FunFam" id="1.10.10.60:FF:000132">
    <property type="entry name" value="AraC family transcriptional regulator"/>
    <property type="match status" value="1"/>
</dbReference>
<dbReference type="Pfam" id="PF02311">
    <property type="entry name" value="AraC_binding"/>
    <property type="match status" value="1"/>
</dbReference>
<evidence type="ECO:0000256" key="3">
    <source>
        <dbReference type="ARBA" id="ARBA00023125"/>
    </source>
</evidence>
<dbReference type="Gene3D" id="1.10.10.60">
    <property type="entry name" value="Homeodomain-like"/>
    <property type="match status" value="1"/>
</dbReference>